<proteinExistence type="predicted"/>
<name>A0A2N9ASX7_METEX</name>
<dbReference type="AlphaFoldDB" id="A0A2N9ASX7"/>
<evidence type="ECO:0000256" key="1">
    <source>
        <dbReference type="SAM" id="MobiDB-lite"/>
    </source>
</evidence>
<evidence type="ECO:0000313" key="2">
    <source>
        <dbReference type="EMBL" id="SOR30280.1"/>
    </source>
</evidence>
<organism evidence="2 3">
    <name type="scientific">Methylorubrum extorquens</name>
    <name type="common">Methylobacterium dichloromethanicum</name>
    <name type="synonym">Methylobacterium extorquens</name>
    <dbReference type="NCBI Taxonomy" id="408"/>
    <lineage>
        <taxon>Bacteria</taxon>
        <taxon>Pseudomonadati</taxon>
        <taxon>Pseudomonadota</taxon>
        <taxon>Alphaproteobacteria</taxon>
        <taxon>Hyphomicrobiales</taxon>
        <taxon>Methylobacteriaceae</taxon>
        <taxon>Methylorubrum</taxon>
    </lineage>
</organism>
<protein>
    <submittedName>
        <fullName evidence="2">Uncharacterized protein</fullName>
    </submittedName>
</protein>
<sequence length="106" mass="11476">MAIHHPTAPARAGERSRSPKPQIGPVTHALRVMLAADPDQPRIRDLRRAIADRIEAGIALLDALTPDCDLEGEPDAEGLTDDNGLGDWDGMDEQLTRHAELLAGLR</sequence>
<feature type="region of interest" description="Disordered" evidence="1">
    <location>
        <begin position="1"/>
        <end position="25"/>
    </location>
</feature>
<dbReference type="Proteomes" id="UP000233769">
    <property type="component" value="Chromosome tk0001"/>
</dbReference>
<reference evidence="3" key="1">
    <citation type="submission" date="2017-10" db="EMBL/GenBank/DDBJ databases">
        <authorList>
            <person name="Regsiter A."/>
            <person name="William W."/>
        </authorList>
    </citation>
    <scope>NUCLEOTIDE SEQUENCE [LARGE SCALE GENOMIC DNA]</scope>
</reference>
<dbReference type="EMBL" id="LT962688">
    <property type="protein sequence ID" value="SOR30280.1"/>
    <property type="molecule type" value="Genomic_DNA"/>
</dbReference>
<gene>
    <name evidence="2" type="ORF">TK0001_3678</name>
</gene>
<accession>A0A2N9ASX7</accession>
<evidence type="ECO:0000313" key="3">
    <source>
        <dbReference type="Proteomes" id="UP000233769"/>
    </source>
</evidence>